<evidence type="ECO:0000313" key="4">
    <source>
        <dbReference type="Proteomes" id="UP000199053"/>
    </source>
</evidence>
<evidence type="ECO:0000256" key="1">
    <source>
        <dbReference type="SAM" id="Coils"/>
    </source>
</evidence>
<dbReference type="RefSeq" id="WP_092159182.1">
    <property type="nucleotide sequence ID" value="NZ_FNGA01000002.1"/>
</dbReference>
<keyword evidence="1" id="KW-0175">Coiled coil</keyword>
<accession>A0A1G9EJZ4</accession>
<dbReference type="Proteomes" id="UP000199053">
    <property type="component" value="Unassembled WGS sequence"/>
</dbReference>
<protein>
    <submittedName>
        <fullName evidence="3">Predicted component of the ribosome quality control (RQC) complex, YloA/Tae2 family, contains fibronectin-binding (FbpA) and DUF814 domains</fullName>
    </submittedName>
</protein>
<dbReference type="Pfam" id="PF05670">
    <property type="entry name" value="NFACT-R_1"/>
    <property type="match status" value="1"/>
</dbReference>
<dbReference type="STRING" id="246191.SAMN05660337_1151"/>
<keyword evidence="4" id="KW-1185">Reference proteome</keyword>
<dbReference type="OrthoDB" id="9766163at2"/>
<reference evidence="4" key="1">
    <citation type="submission" date="2016-10" db="EMBL/GenBank/DDBJ databases">
        <authorList>
            <person name="Varghese N."/>
            <person name="Submissions S."/>
        </authorList>
    </citation>
    <scope>NUCLEOTIDE SEQUENCE [LARGE SCALE GENOMIC DNA]</scope>
    <source>
        <strain evidence="4">DSM 16995</strain>
    </source>
</reference>
<dbReference type="InterPro" id="IPR051608">
    <property type="entry name" value="RQC_Subunit_NEMF"/>
</dbReference>
<name>A0A1G9EJZ4_9BACT</name>
<dbReference type="GO" id="GO:0043023">
    <property type="term" value="F:ribosomal large subunit binding"/>
    <property type="evidence" value="ECO:0007669"/>
    <property type="project" value="TreeGrafter"/>
</dbReference>
<sequence>MDAHFFHALVLELEINLNGRRVEKIFAPADGVWTLALQSTGGKEFLLFRPAKSVGLFFLSKVKPLNPANPTATVMWLRKRLSGRRIFEAHHDWTNLRVAFSLSPGREPGKYRFLLFDMKKGISLIHELPQDFGLPVFWPSYADIQDTAEIWKEFPHISPPLRKTLKKLTPPEAQKLLDTLKNGAANTFYLSTDGKNELSPPRLWPDENSNQQIFSSAIEASSVYGEKVLFPTMERLENSEDKNALKSGKKKFKKIMSRIEEEEERLRKLLSRKIEAEALQAEMYRLKPLRELDKVTVTHPEHGKMVVKLDPTLTPAENMTKIFKLSAKAQRGLKHMERRRGEVENQQEEFLHANLMPPSSKDRQKTSLEIPKKYKDIAVALFVSSDGFLMIRGKNSKANHDLLSKAASVFDYWFHVEGGPGSHVILKRDHPGQEIPETTFKEAATLAALKSYRCDDSKADVMCALVKDVRKRKGAAPGQVVVDNVSRTLHVKVDHSLEESLAKK</sequence>
<dbReference type="GO" id="GO:0000049">
    <property type="term" value="F:tRNA binding"/>
    <property type="evidence" value="ECO:0007669"/>
    <property type="project" value="TreeGrafter"/>
</dbReference>
<dbReference type="Gene3D" id="2.30.310.10">
    <property type="entry name" value="ibrinogen binding protein from staphylococcus aureus domain"/>
    <property type="match status" value="1"/>
</dbReference>
<evidence type="ECO:0000313" key="3">
    <source>
        <dbReference type="EMBL" id="SDK76456.1"/>
    </source>
</evidence>
<dbReference type="GO" id="GO:0072344">
    <property type="term" value="P:rescue of stalled ribosome"/>
    <property type="evidence" value="ECO:0007669"/>
    <property type="project" value="TreeGrafter"/>
</dbReference>
<gene>
    <name evidence="3" type="ORF">SAMN05660337_1151</name>
</gene>
<dbReference type="InterPro" id="IPR008532">
    <property type="entry name" value="NFACT_RNA-bd"/>
</dbReference>
<feature type="domain" description="NFACT RNA-binding" evidence="2">
    <location>
        <begin position="379"/>
        <end position="482"/>
    </location>
</feature>
<dbReference type="GO" id="GO:1990112">
    <property type="term" value="C:RQC complex"/>
    <property type="evidence" value="ECO:0007669"/>
    <property type="project" value="TreeGrafter"/>
</dbReference>
<dbReference type="PANTHER" id="PTHR15239:SF6">
    <property type="entry name" value="RIBOSOME QUALITY CONTROL COMPLEX SUBUNIT NEMF"/>
    <property type="match status" value="1"/>
</dbReference>
<evidence type="ECO:0000259" key="2">
    <source>
        <dbReference type="Pfam" id="PF05670"/>
    </source>
</evidence>
<feature type="coiled-coil region" evidence="1">
    <location>
        <begin position="245"/>
        <end position="279"/>
    </location>
</feature>
<dbReference type="PANTHER" id="PTHR15239">
    <property type="entry name" value="NUCLEAR EXPORT MEDIATOR FACTOR NEMF"/>
    <property type="match status" value="1"/>
</dbReference>
<organism evidence="3 4">
    <name type="scientific">Maridesulfovibrio ferrireducens</name>
    <dbReference type="NCBI Taxonomy" id="246191"/>
    <lineage>
        <taxon>Bacteria</taxon>
        <taxon>Pseudomonadati</taxon>
        <taxon>Thermodesulfobacteriota</taxon>
        <taxon>Desulfovibrionia</taxon>
        <taxon>Desulfovibrionales</taxon>
        <taxon>Desulfovibrionaceae</taxon>
        <taxon>Maridesulfovibrio</taxon>
    </lineage>
</organism>
<dbReference type="AlphaFoldDB" id="A0A1G9EJZ4"/>
<dbReference type="Pfam" id="PF05833">
    <property type="entry name" value="NFACT_N"/>
    <property type="match status" value="2"/>
</dbReference>
<dbReference type="EMBL" id="FNGA01000002">
    <property type="protein sequence ID" value="SDK76456.1"/>
    <property type="molecule type" value="Genomic_DNA"/>
</dbReference>
<proteinExistence type="predicted"/>